<dbReference type="InterPro" id="IPR002293">
    <property type="entry name" value="AA/rel_permease1"/>
</dbReference>
<feature type="transmembrane region" description="Helical" evidence="6">
    <location>
        <begin position="197"/>
        <end position="219"/>
    </location>
</feature>
<comment type="caution">
    <text evidence="7">The sequence shown here is derived from an EMBL/GenBank/DDBJ whole genome shotgun (WGS) entry which is preliminary data.</text>
</comment>
<dbReference type="AlphaFoldDB" id="A0A8H4APE1"/>
<feature type="compositionally biased region" description="Polar residues" evidence="5">
    <location>
        <begin position="17"/>
        <end position="29"/>
    </location>
</feature>
<evidence type="ECO:0000256" key="2">
    <source>
        <dbReference type="ARBA" id="ARBA00022692"/>
    </source>
</evidence>
<feature type="transmembrane region" description="Helical" evidence="6">
    <location>
        <begin position="421"/>
        <end position="439"/>
    </location>
</feature>
<dbReference type="Proteomes" id="UP000439903">
    <property type="component" value="Unassembled WGS sequence"/>
</dbReference>
<protein>
    <submittedName>
        <fullName evidence="7">Amino acid transporter</fullName>
    </submittedName>
</protein>
<feature type="transmembrane region" description="Helical" evidence="6">
    <location>
        <begin position="476"/>
        <end position="495"/>
    </location>
</feature>
<feature type="transmembrane region" description="Helical" evidence="6">
    <location>
        <begin position="392"/>
        <end position="415"/>
    </location>
</feature>
<sequence length="512" mass="58413">MSMSDKEISVGKPELPPTSQSPNEVSDQPAQRVQRQHQWKLGEAINLIIGAGIFIAPGNIWRLVRSPGHALIFWIVGGLIKLYSFFVWKLSEKGQFDSNIYGFAFDHQLFKFLFGFATVNIIIPGAIIANSFVASKYLLYAIQGAEGQEFNHYGKYYGSYFDKDFIALRFLAVAILGIITAYHMFTIRNRYENYSICLNQILVVFKVASLLVFAIMGFFKANDPVFLPTINNNWHEMFNSTIFNNYSSSGSTFGGYGNAMLQVLYSYEGWNHLSYSSEELIIEGEYRKYSVLVRVCFSFVLYILVNIAFILIVDPKVVADPNNANESIAIDYGIKLYGDFGRKYMSYLIAISSFSSMDSMVLLSSICFEEFKYIPKVHEVLFARSQASYRNLFAQFVYCAIIIIIFPAVNVFAFFSEMSEYLIMLIYGASACYLIYKRINNSHHKMYLPIFVLCLMFIIIAPLFPIPSSESVKFKYPYIIPFIISLLAILVIEFLKRIKVIEETTTAPQLPN</sequence>
<dbReference type="PANTHER" id="PTHR11785:SF512">
    <property type="entry name" value="SOBREMESA, ISOFORM B"/>
    <property type="match status" value="1"/>
</dbReference>
<feature type="region of interest" description="Disordered" evidence="5">
    <location>
        <begin position="1"/>
        <end position="29"/>
    </location>
</feature>
<keyword evidence="8" id="KW-1185">Reference proteome</keyword>
<dbReference type="PANTHER" id="PTHR11785">
    <property type="entry name" value="AMINO ACID TRANSPORTER"/>
    <property type="match status" value="1"/>
</dbReference>
<dbReference type="OrthoDB" id="5982228at2759"/>
<feature type="transmembrane region" description="Helical" evidence="6">
    <location>
        <begin position="344"/>
        <end position="371"/>
    </location>
</feature>
<evidence type="ECO:0000256" key="1">
    <source>
        <dbReference type="ARBA" id="ARBA00004141"/>
    </source>
</evidence>
<name>A0A8H4APE1_GIGMA</name>
<evidence type="ECO:0000256" key="5">
    <source>
        <dbReference type="SAM" id="MobiDB-lite"/>
    </source>
</evidence>
<dbReference type="InterPro" id="IPR050598">
    <property type="entry name" value="AminoAcid_Transporter"/>
</dbReference>
<dbReference type="GO" id="GO:0015179">
    <property type="term" value="F:L-amino acid transmembrane transporter activity"/>
    <property type="evidence" value="ECO:0007669"/>
    <property type="project" value="TreeGrafter"/>
</dbReference>
<reference evidence="7 8" key="1">
    <citation type="journal article" date="2019" name="Environ. Microbiol.">
        <title>At the nexus of three kingdoms: the genome of the mycorrhizal fungus Gigaspora margarita provides insights into plant, endobacterial and fungal interactions.</title>
        <authorList>
            <person name="Venice F."/>
            <person name="Ghignone S."/>
            <person name="Salvioli di Fossalunga A."/>
            <person name="Amselem J."/>
            <person name="Novero M."/>
            <person name="Xianan X."/>
            <person name="Sedzielewska Toro K."/>
            <person name="Morin E."/>
            <person name="Lipzen A."/>
            <person name="Grigoriev I.V."/>
            <person name="Henrissat B."/>
            <person name="Martin F.M."/>
            <person name="Bonfante P."/>
        </authorList>
    </citation>
    <scope>NUCLEOTIDE SEQUENCE [LARGE SCALE GENOMIC DNA]</scope>
    <source>
        <strain evidence="7 8">BEG34</strain>
    </source>
</reference>
<feature type="transmembrane region" description="Helical" evidence="6">
    <location>
        <begin position="166"/>
        <end position="185"/>
    </location>
</feature>
<proteinExistence type="predicted"/>
<evidence type="ECO:0000256" key="3">
    <source>
        <dbReference type="ARBA" id="ARBA00022989"/>
    </source>
</evidence>
<evidence type="ECO:0000256" key="6">
    <source>
        <dbReference type="SAM" id="Phobius"/>
    </source>
</evidence>
<gene>
    <name evidence="7" type="ORF">F8M41_016570</name>
</gene>
<feature type="transmembrane region" description="Helical" evidence="6">
    <location>
        <begin position="109"/>
        <end position="129"/>
    </location>
</feature>
<keyword evidence="3 6" id="KW-1133">Transmembrane helix</keyword>
<feature type="transmembrane region" description="Helical" evidence="6">
    <location>
        <begin position="70"/>
        <end position="88"/>
    </location>
</feature>
<feature type="transmembrane region" description="Helical" evidence="6">
    <location>
        <begin position="446"/>
        <end position="464"/>
    </location>
</feature>
<evidence type="ECO:0000256" key="4">
    <source>
        <dbReference type="ARBA" id="ARBA00023136"/>
    </source>
</evidence>
<keyword evidence="4 6" id="KW-0472">Membrane</keyword>
<dbReference type="EMBL" id="WTPW01000362">
    <property type="protein sequence ID" value="KAF0519615.1"/>
    <property type="molecule type" value="Genomic_DNA"/>
</dbReference>
<dbReference type="GO" id="GO:0016020">
    <property type="term" value="C:membrane"/>
    <property type="evidence" value="ECO:0007669"/>
    <property type="project" value="UniProtKB-SubCell"/>
</dbReference>
<evidence type="ECO:0000313" key="8">
    <source>
        <dbReference type="Proteomes" id="UP000439903"/>
    </source>
</evidence>
<dbReference type="Pfam" id="PF13520">
    <property type="entry name" value="AA_permease_2"/>
    <property type="match status" value="1"/>
</dbReference>
<keyword evidence="2 6" id="KW-0812">Transmembrane</keyword>
<comment type="subcellular location">
    <subcellularLocation>
        <location evidence="1">Membrane</location>
        <topology evidence="1">Multi-pass membrane protein</topology>
    </subcellularLocation>
</comment>
<organism evidence="7 8">
    <name type="scientific">Gigaspora margarita</name>
    <dbReference type="NCBI Taxonomy" id="4874"/>
    <lineage>
        <taxon>Eukaryota</taxon>
        <taxon>Fungi</taxon>
        <taxon>Fungi incertae sedis</taxon>
        <taxon>Mucoromycota</taxon>
        <taxon>Glomeromycotina</taxon>
        <taxon>Glomeromycetes</taxon>
        <taxon>Diversisporales</taxon>
        <taxon>Gigasporaceae</taxon>
        <taxon>Gigaspora</taxon>
    </lineage>
</organism>
<feature type="transmembrane region" description="Helical" evidence="6">
    <location>
        <begin position="291"/>
        <end position="313"/>
    </location>
</feature>
<feature type="transmembrane region" description="Helical" evidence="6">
    <location>
        <begin position="44"/>
        <end position="64"/>
    </location>
</feature>
<accession>A0A8H4APE1</accession>
<dbReference type="Gene3D" id="1.20.1740.10">
    <property type="entry name" value="Amino acid/polyamine transporter I"/>
    <property type="match status" value="1"/>
</dbReference>
<evidence type="ECO:0000313" key="7">
    <source>
        <dbReference type="EMBL" id="KAF0519615.1"/>
    </source>
</evidence>